<dbReference type="SMART" id="SM00448">
    <property type="entry name" value="REC"/>
    <property type="match status" value="1"/>
</dbReference>
<dbReference type="InterPro" id="IPR011006">
    <property type="entry name" value="CheY-like_superfamily"/>
</dbReference>
<evidence type="ECO:0000256" key="1">
    <source>
        <dbReference type="ARBA" id="ARBA00022553"/>
    </source>
</evidence>
<dbReference type="GO" id="GO:0006355">
    <property type="term" value="P:regulation of DNA-templated transcription"/>
    <property type="evidence" value="ECO:0007669"/>
    <property type="project" value="InterPro"/>
</dbReference>
<keyword evidence="3" id="KW-0805">Transcription regulation</keyword>
<dbReference type="GO" id="GO:0032993">
    <property type="term" value="C:protein-DNA complex"/>
    <property type="evidence" value="ECO:0007669"/>
    <property type="project" value="TreeGrafter"/>
</dbReference>
<dbReference type="SUPFAM" id="SSF46894">
    <property type="entry name" value="C-terminal effector domain of the bipartite response regulators"/>
    <property type="match status" value="1"/>
</dbReference>
<dbReference type="Gene3D" id="1.25.40.10">
    <property type="entry name" value="Tetratricopeptide repeat domain"/>
    <property type="match status" value="1"/>
</dbReference>
<accession>A0A9J6ZJG9</accession>
<dbReference type="KEGG" id="plig:NAG76_07910"/>
<feature type="modified residue" description="4-aspartylphosphate" evidence="6">
    <location>
        <position position="58"/>
    </location>
</feature>
<dbReference type="GO" id="GO:0000976">
    <property type="term" value="F:transcription cis-regulatory region binding"/>
    <property type="evidence" value="ECO:0007669"/>
    <property type="project" value="TreeGrafter"/>
</dbReference>
<dbReference type="InterPro" id="IPR011990">
    <property type="entry name" value="TPR-like_helical_dom_sf"/>
</dbReference>
<evidence type="ECO:0000259" key="7">
    <source>
        <dbReference type="PROSITE" id="PS50110"/>
    </source>
</evidence>
<dbReference type="EMBL" id="CP097899">
    <property type="protein sequence ID" value="URN96143.1"/>
    <property type="molecule type" value="Genomic_DNA"/>
</dbReference>
<dbReference type="InterPro" id="IPR016032">
    <property type="entry name" value="Sig_transdc_resp-reg_C-effctor"/>
</dbReference>
<gene>
    <name evidence="8" type="ORF">NAG76_07910</name>
</gene>
<dbReference type="Pfam" id="PF00072">
    <property type="entry name" value="Response_reg"/>
    <property type="match status" value="1"/>
</dbReference>
<sequence>MQLLLVDDEKLALVQLERMVRSVFAEHGVPEIVIHSFQLVSEAIQFAKSNKLDVVFLDINMPEMSGLEAAELLQQLIPTIEIIFVTAYDEYAVKAFELNAMDYLLKPLSMQRLQKTIERLHSKNEIAASLQDVVVTSHRQSIYCMKKIRFQAVQSAIVYPKWRTAKAQELFAYLLHRRGEFVPKYKIMNMFSPELDKKRAMTQLYTVIYQIRKCLKESGIEVKIDNDSIQEGYCLRLENTYIDVEAWETLVNELDEKDPQYYEKLKYCLEQYDGDYMEDYDYLWAESERERLRQLWMYYARQLLLHLYHDGKWTKLLQLGERFKQFNPYQFEYGVYMLEAYHQLGQYDRLKQYYEKQEQEMLDELDLPLPTEMLEWYEDWMISRKS</sequence>
<reference evidence="8" key="1">
    <citation type="submission" date="2022-05" db="EMBL/GenBank/DDBJ databases">
        <title>Novel bacterial taxa in a minimal lignocellulolytic consortium and its capacity to transform plastics disclosed by genome-resolved metagenomics.</title>
        <authorList>
            <person name="Rodriguez C.A.D."/>
            <person name="Diaz-Garcia L."/>
            <person name="Herrera K."/>
            <person name="Tarazona N.A."/>
            <person name="Sproer C."/>
            <person name="Overmann J."/>
            <person name="Jimenez D.J."/>
        </authorList>
    </citation>
    <scope>NUCLEOTIDE SEQUENCE</scope>
    <source>
        <strain evidence="8">MAG5</strain>
    </source>
</reference>
<evidence type="ECO:0000313" key="8">
    <source>
        <dbReference type="EMBL" id="URN96143.1"/>
    </source>
</evidence>
<keyword evidence="2" id="KW-0902">Two-component regulatory system</keyword>
<dbReference type="PROSITE" id="PS50110">
    <property type="entry name" value="RESPONSE_REGULATORY"/>
    <property type="match status" value="1"/>
</dbReference>
<dbReference type="InterPro" id="IPR001789">
    <property type="entry name" value="Sig_transdc_resp-reg_receiver"/>
</dbReference>
<protein>
    <submittedName>
        <fullName evidence="8">Response regulator</fullName>
    </submittedName>
</protein>
<keyword evidence="4" id="KW-0238">DNA-binding</keyword>
<dbReference type="InterPro" id="IPR036388">
    <property type="entry name" value="WH-like_DNA-bd_sf"/>
</dbReference>
<dbReference type="SMART" id="SM01043">
    <property type="entry name" value="BTAD"/>
    <property type="match status" value="1"/>
</dbReference>
<evidence type="ECO:0000256" key="3">
    <source>
        <dbReference type="ARBA" id="ARBA00023015"/>
    </source>
</evidence>
<evidence type="ECO:0000313" key="9">
    <source>
        <dbReference type="Proteomes" id="UP001056756"/>
    </source>
</evidence>
<dbReference type="GO" id="GO:0005829">
    <property type="term" value="C:cytosol"/>
    <property type="evidence" value="ECO:0007669"/>
    <property type="project" value="TreeGrafter"/>
</dbReference>
<keyword evidence="5" id="KW-0804">Transcription</keyword>
<dbReference type="Proteomes" id="UP001056756">
    <property type="component" value="Chromosome"/>
</dbReference>
<dbReference type="SUPFAM" id="SSF52172">
    <property type="entry name" value="CheY-like"/>
    <property type="match status" value="1"/>
</dbReference>
<proteinExistence type="predicted"/>
<dbReference type="InterPro" id="IPR005158">
    <property type="entry name" value="BTAD"/>
</dbReference>
<evidence type="ECO:0000256" key="5">
    <source>
        <dbReference type="ARBA" id="ARBA00023163"/>
    </source>
</evidence>
<dbReference type="PANTHER" id="PTHR48111:SF1">
    <property type="entry name" value="TWO-COMPONENT RESPONSE REGULATOR ORR33"/>
    <property type="match status" value="1"/>
</dbReference>
<organism evidence="8 9">
    <name type="scientific">Candidatus Pristimantibacillus lignocellulolyticus</name>
    <dbReference type="NCBI Taxonomy" id="2994561"/>
    <lineage>
        <taxon>Bacteria</taxon>
        <taxon>Bacillati</taxon>
        <taxon>Bacillota</taxon>
        <taxon>Bacilli</taxon>
        <taxon>Bacillales</taxon>
        <taxon>Paenibacillaceae</taxon>
        <taxon>Candidatus Pristimantibacillus</taxon>
    </lineage>
</organism>
<dbReference type="Gene3D" id="1.10.10.10">
    <property type="entry name" value="Winged helix-like DNA-binding domain superfamily/Winged helix DNA-binding domain"/>
    <property type="match status" value="1"/>
</dbReference>
<evidence type="ECO:0000256" key="6">
    <source>
        <dbReference type="PROSITE-ProRule" id="PRU00169"/>
    </source>
</evidence>
<dbReference type="Gene3D" id="3.40.50.2300">
    <property type="match status" value="1"/>
</dbReference>
<dbReference type="GO" id="GO:0000156">
    <property type="term" value="F:phosphorelay response regulator activity"/>
    <property type="evidence" value="ECO:0007669"/>
    <property type="project" value="TreeGrafter"/>
</dbReference>
<feature type="domain" description="Response regulatory" evidence="7">
    <location>
        <begin position="2"/>
        <end position="121"/>
    </location>
</feature>
<keyword evidence="1 6" id="KW-0597">Phosphoprotein</keyword>
<dbReference type="AlphaFoldDB" id="A0A9J6ZJG9"/>
<dbReference type="InterPro" id="IPR039420">
    <property type="entry name" value="WalR-like"/>
</dbReference>
<evidence type="ECO:0000256" key="4">
    <source>
        <dbReference type="ARBA" id="ARBA00023125"/>
    </source>
</evidence>
<dbReference type="PANTHER" id="PTHR48111">
    <property type="entry name" value="REGULATOR OF RPOS"/>
    <property type="match status" value="1"/>
</dbReference>
<name>A0A9J6ZJG9_9BACL</name>
<dbReference type="SUPFAM" id="SSF48452">
    <property type="entry name" value="TPR-like"/>
    <property type="match status" value="1"/>
</dbReference>
<evidence type="ECO:0000256" key="2">
    <source>
        <dbReference type="ARBA" id="ARBA00023012"/>
    </source>
</evidence>